<dbReference type="InterPro" id="IPR010285">
    <property type="entry name" value="DNA_helicase_pif1-like_DEAD"/>
</dbReference>
<sequence length="216" mass="24762">MTEIEALLQVHGKSMKEHYPTMPRSDLSFNNEGQNRLIYDELRYDRNILKNEHKRLMSTMTLEQKTIYDKIMSRVVSNQPGFFFLYGYGGTGKTFIWRALSSTLHSNGEIVLIVASSGIAALLIPGGRTAHSRICIPFMVDECSTCTIKPKSSLAQLIIRAKLLIWDEAPIMHKHCFEVVDRNRSSHSRFCIPFHNRSSHMGSYMLQYHVLHQGMV</sequence>
<dbReference type="EMBL" id="CM001221">
    <property type="protein sequence ID" value="AES99143.2"/>
    <property type="molecule type" value="Genomic_DNA"/>
</dbReference>
<dbReference type="eggNOG" id="KOG0987">
    <property type="taxonomic scope" value="Eukaryota"/>
</dbReference>
<dbReference type="GO" id="GO:0016787">
    <property type="term" value="F:hydrolase activity"/>
    <property type="evidence" value="ECO:0007669"/>
    <property type="project" value="UniProtKB-KW"/>
</dbReference>
<proteinExistence type="inferred from homology"/>
<dbReference type="Gene3D" id="3.40.50.300">
    <property type="entry name" value="P-loop containing nucleotide triphosphate hydrolases"/>
    <property type="match status" value="1"/>
</dbReference>
<comment type="cofactor">
    <cofactor evidence="1">
        <name>Mg(2+)</name>
        <dbReference type="ChEBI" id="CHEBI:18420"/>
    </cofactor>
</comment>
<dbReference type="PANTHER" id="PTHR10492:SF101">
    <property type="entry name" value="ATP-DEPENDENT DNA HELICASE"/>
    <property type="match status" value="1"/>
</dbReference>
<dbReference type="PANTHER" id="PTHR10492">
    <property type="match status" value="1"/>
</dbReference>
<dbReference type="Pfam" id="PF05970">
    <property type="entry name" value="PIF1"/>
    <property type="match status" value="1"/>
</dbReference>
<keyword evidence="1" id="KW-0233">DNA recombination</keyword>
<keyword evidence="1" id="KW-0378">Hydrolase</keyword>
<evidence type="ECO:0000313" key="4">
    <source>
        <dbReference type="EnsemblPlants" id="AES99143"/>
    </source>
</evidence>
<evidence type="ECO:0000313" key="5">
    <source>
        <dbReference type="Proteomes" id="UP000002051"/>
    </source>
</evidence>
<dbReference type="InterPro" id="IPR027417">
    <property type="entry name" value="P-loop_NTPase"/>
</dbReference>
<dbReference type="GO" id="GO:0043139">
    <property type="term" value="F:5'-3' DNA helicase activity"/>
    <property type="evidence" value="ECO:0007669"/>
    <property type="project" value="UniProtKB-EC"/>
</dbReference>
<keyword evidence="1" id="KW-0547">Nucleotide-binding</keyword>
<accession>G7KFV6</accession>
<reference evidence="3 5" key="2">
    <citation type="journal article" date="2014" name="BMC Genomics">
        <title>An improved genome release (version Mt4.0) for the model legume Medicago truncatula.</title>
        <authorList>
            <person name="Tang H."/>
            <person name="Krishnakumar V."/>
            <person name="Bidwell S."/>
            <person name="Rosen B."/>
            <person name="Chan A."/>
            <person name="Zhou S."/>
            <person name="Gentzbittel L."/>
            <person name="Childs K.L."/>
            <person name="Yandell M."/>
            <person name="Gundlach H."/>
            <person name="Mayer K.F."/>
            <person name="Schwartz D.C."/>
            <person name="Town C.D."/>
        </authorList>
    </citation>
    <scope>GENOME REANNOTATION</scope>
    <source>
        <strain evidence="4 5">cv. Jemalong A17</strain>
    </source>
</reference>
<reference evidence="3 5" key="1">
    <citation type="journal article" date="2011" name="Nature">
        <title>The Medicago genome provides insight into the evolution of rhizobial symbioses.</title>
        <authorList>
            <person name="Young N.D."/>
            <person name="Debelle F."/>
            <person name="Oldroyd G.E."/>
            <person name="Geurts R."/>
            <person name="Cannon S.B."/>
            <person name="Udvardi M.K."/>
            <person name="Benedito V.A."/>
            <person name="Mayer K.F."/>
            <person name="Gouzy J."/>
            <person name="Schoof H."/>
            <person name="Van de Peer Y."/>
            <person name="Proost S."/>
            <person name="Cook D.R."/>
            <person name="Meyers B.C."/>
            <person name="Spannagl M."/>
            <person name="Cheung F."/>
            <person name="De Mita S."/>
            <person name="Krishnakumar V."/>
            <person name="Gundlach H."/>
            <person name="Zhou S."/>
            <person name="Mudge J."/>
            <person name="Bharti A.K."/>
            <person name="Murray J.D."/>
            <person name="Naoumkina M.A."/>
            <person name="Rosen B."/>
            <person name="Silverstein K.A."/>
            <person name="Tang H."/>
            <person name="Rombauts S."/>
            <person name="Zhao P.X."/>
            <person name="Zhou P."/>
            <person name="Barbe V."/>
            <person name="Bardou P."/>
            <person name="Bechner M."/>
            <person name="Bellec A."/>
            <person name="Berger A."/>
            <person name="Berges H."/>
            <person name="Bidwell S."/>
            <person name="Bisseling T."/>
            <person name="Choisne N."/>
            <person name="Couloux A."/>
            <person name="Denny R."/>
            <person name="Deshpande S."/>
            <person name="Dai X."/>
            <person name="Doyle J.J."/>
            <person name="Dudez A.M."/>
            <person name="Farmer A.D."/>
            <person name="Fouteau S."/>
            <person name="Franken C."/>
            <person name="Gibelin C."/>
            <person name="Gish J."/>
            <person name="Goldstein S."/>
            <person name="Gonzalez A.J."/>
            <person name="Green P.J."/>
            <person name="Hallab A."/>
            <person name="Hartog M."/>
            <person name="Hua A."/>
            <person name="Humphray S.J."/>
            <person name="Jeong D.H."/>
            <person name="Jing Y."/>
            <person name="Jocker A."/>
            <person name="Kenton S.M."/>
            <person name="Kim D.J."/>
            <person name="Klee K."/>
            <person name="Lai H."/>
            <person name="Lang C."/>
            <person name="Lin S."/>
            <person name="Macmil S.L."/>
            <person name="Magdelenat G."/>
            <person name="Matthews L."/>
            <person name="McCorrison J."/>
            <person name="Monaghan E.L."/>
            <person name="Mun J.H."/>
            <person name="Najar F.Z."/>
            <person name="Nicholson C."/>
            <person name="Noirot C."/>
            <person name="O'Bleness M."/>
            <person name="Paule C.R."/>
            <person name="Poulain J."/>
            <person name="Prion F."/>
            <person name="Qin B."/>
            <person name="Qu C."/>
            <person name="Retzel E.F."/>
            <person name="Riddle C."/>
            <person name="Sallet E."/>
            <person name="Samain S."/>
            <person name="Samson N."/>
            <person name="Sanders I."/>
            <person name="Saurat O."/>
            <person name="Scarpelli C."/>
            <person name="Schiex T."/>
            <person name="Segurens B."/>
            <person name="Severin A.J."/>
            <person name="Sherrier D.J."/>
            <person name="Shi R."/>
            <person name="Sims S."/>
            <person name="Singer S.R."/>
            <person name="Sinharoy S."/>
            <person name="Sterck L."/>
            <person name="Viollet A."/>
            <person name="Wang B.B."/>
            <person name="Wang K."/>
            <person name="Wang M."/>
            <person name="Wang X."/>
            <person name="Warfsmann J."/>
            <person name="Weissenbach J."/>
            <person name="White D.D."/>
            <person name="White J.D."/>
            <person name="Wiley G.B."/>
            <person name="Wincker P."/>
            <person name="Xing Y."/>
            <person name="Yang L."/>
            <person name="Yao Z."/>
            <person name="Ying F."/>
            <person name="Zhai J."/>
            <person name="Zhou L."/>
            <person name="Zuber A."/>
            <person name="Denarie J."/>
            <person name="Dixon R.A."/>
            <person name="May G.D."/>
            <person name="Schwartz D.C."/>
            <person name="Rogers J."/>
            <person name="Quetier F."/>
            <person name="Town C.D."/>
            <person name="Roe B.A."/>
        </authorList>
    </citation>
    <scope>NUCLEOTIDE SEQUENCE [LARGE SCALE GENOMIC DNA]</scope>
    <source>
        <strain evidence="3">A17</strain>
        <strain evidence="4 5">cv. Jemalong A17</strain>
    </source>
</reference>
<dbReference type="AlphaFoldDB" id="G7KFV6"/>
<accession>A0A0C3XQ56</accession>
<gene>
    <name evidence="3" type="ordered locus">MTR_5g077050</name>
</gene>
<dbReference type="EnsemblPlants" id="AES99143">
    <property type="protein sequence ID" value="AES99143"/>
    <property type="gene ID" value="MTR_5g077050"/>
</dbReference>
<dbReference type="PaxDb" id="3880-AES99143"/>
<organism evidence="3 5">
    <name type="scientific">Medicago truncatula</name>
    <name type="common">Barrel medic</name>
    <name type="synonym">Medicago tribuloides</name>
    <dbReference type="NCBI Taxonomy" id="3880"/>
    <lineage>
        <taxon>Eukaryota</taxon>
        <taxon>Viridiplantae</taxon>
        <taxon>Streptophyta</taxon>
        <taxon>Embryophyta</taxon>
        <taxon>Tracheophyta</taxon>
        <taxon>Spermatophyta</taxon>
        <taxon>Magnoliopsida</taxon>
        <taxon>eudicotyledons</taxon>
        <taxon>Gunneridae</taxon>
        <taxon>Pentapetalae</taxon>
        <taxon>rosids</taxon>
        <taxon>fabids</taxon>
        <taxon>Fabales</taxon>
        <taxon>Fabaceae</taxon>
        <taxon>Papilionoideae</taxon>
        <taxon>50 kb inversion clade</taxon>
        <taxon>NPAAA clade</taxon>
        <taxon>Hologalegina</taxon>
        <taxon>IRL clade</taxon>
        <taxon>Trifolieae</taxon>
        <taxon>Medicago</taxon>
    </lineage>
</organism>
<dbReference type="EC" id="5.6.2.3" evidence="1"/>
<protein>
    <recommendedName>
        <fullName evidence="1">ATP-dependent DNA helicase</fullName>
        <ecNumber evidence="1">5.6.2.3</ecNumber>
    </recommendedName>
</protein>
<evidence type="ECO:0000256" key="1">
    <source>
        <dbReference type="RuleBase" id="RU363044"/>
    </source>
</evidence>
<dbReference type="HOGENOM" id="CLU_001324_9_1_1"/>
<dbReference type="GO" id="GO:0006310">
    <property type="term" value="P:DNA recombination"/>
    <property type="evidence" value="ECO:0007669"/>
    <property type="project" value="UniProtKB-KW"/>
</dbReference>
<dbReference type="GO" id="GO:0000723">
    <property type="term" value="P:telomere maintenance"/>
    <property type="evidence" value="ECO:0007669"/>
    <property type="project" value="InterPro"/>
</dbReference>
<evidence type="ECO:0000313" key="3">
    <source>
        <dbReference type="EMBL" id="AES99143.2"/>
    </source>
</evidence>
<dbReference type="STRING" id="3880.G7KFV6"/>
<comment type="similarity">
    <text evidence="1">Belongs to the helicase family.</text>
</comment>
<keyword evidence="1" id="KW-0067">ATP-binding</keyword>
<dbReference type="GO" id="GO:0005524">
    <property type="term" value="F:ATP binding"/>
    <property type="evidence" value="ECO:0007669"/>
    <property type="project" value="UniProtKB-KW"/>
</dbReference>
<dbReference type="SUPFAM" id="SSF52540">
    <property type="entry name" value="P-loop containing nucleoside triphosphate hydrolases"/>
    <property type="match status" value="1"/>
</dbReference>
<keyword evidence="1 3" id="KW-0347">Helicase</keyword>
<dbReference type="Proteomes" id="UP000002051">
    <property type="component" value="Chromosome 5"/>
</dbReference>
<name>G7KFV6_MEDTR</name>
<feature type="domain" description="DNA helicase Pif1-like DEAD-box helicase" evidence="2">
    <location>
        <begin position="60"/>
        <end position="183"/>
    </location>
</feature>
<keyword evidence="5" id="KW-1185">Reference proteome</keyword>
<comment type="catalytic activity">
    <reaction evidence="1">
        <text>ATP + H2O = ADP + phosphate + H(+)</text>
        <dbReference type="Rhea" id="RHEA:13065"/>
        <dbReference type="ChEBI" id="CHEBI:15377"/>
        <dbReference type="ChEBI" id="CHEBI:15378"/>
        <dbReference type="ChEBI" id="CHEBI:30616"/>
        <dbReference type="ChEBI" id="CHEBI:43474"/>
        <dbReference type="ChEBI" id="CHEBI:456216"/>
        <dbReference type="EC" id="5.6.2.3"/>
    </reaction>
</comment>
<reference evidence="4" key="3">
    <citation type="submission" date="2015-04" db="UniProtKB">
        <authorList>
            <consortium name="EnsemblPlants"/>
        </authorList>
    </citation>
    <scope>IDENTIFICATION</scope>
    <source>
        <strain evidence="4">cv. Jemalong A17</strain>
    </source>
</reference>
<keyword evidence="1" id="KW-0234">DNA repair</keyword>
<evidence type="ECO:0000259" key="2">
    <source>
        <dbReference type="Pfam" id="PF05970"/>
    </source>
</evidence>
<dbReference type="GO" id="GO:0006281">
    <property type="term" value="P:DNA repair"/>
    <property type="evidence" value="ECO:0007669"/>
    <property type="project" value="UniProtKB-KW"/>
</dbReference>
<keyword evidence="1" id="KW-0227">DNA damage</keyword>